<evidence type="ECO:0000313" key="3">
    <source>
        <dbReference type="Proteomes" id="UP000198287"/>
    </source>
</evidence>
<feature type="compositionally biased region" description="Polar residues" evidence="1">
    <location>
        <begin position="462"/>
        <end position="475"/>
    </location>
</feature>
<organism evidence="2 3">
    <name type="scientific">Folsomia candida</name>
    <name type="common">Springtail</name>
    <dbReference type="NCBI Taxonomy" id="158441"/>
    <lineage>
        <taxon>Eukaryota</taxon>
        <taxon>Metazoa</taxon>
        <taxon>Ecdysozoa</taxon>
        <taxon>Arthropoda</taxon>
        <taxon>Hexapoda</taxon>
        <taxon>Collembola</taxon>
        <taxon>Entomobryomorpha</taxon>
        <taxon>Isotomoidea</taxon>
        <taxon>Isotomidae</taxon>
        <taxon>Proisotominae</taxon>
        <taxon>Folsomia</taxon>
    </lineage>
</organism>
<feature type="compositionally biased region" description="Basic and acidic residues" evidence="1">
    <location>
        <begin position="21"/>
        <end position="38"/>
    </location>
</feature>
<dbReference type="Proteomes" id="UP000198287">
    <property type="component" value="Unassembled WGS sequence"/>
</dbReference>
<evidence type="ECO:0000313" key="2">
    <source>
        <dbReference type="EMBL" id="OXA60192.1"/>
    </source>
</evidence>
<feature type="compositionally biased region" description="Basic and acidic residues" evidence="1">
    <location>
        <begin position="129"/>
        <end position="173"/>
    </location>
</feature>
<feature type="compositionally biased region" description="Basic residues" evidence="1">
    <location>
        <begin position="206"/>
        <end position="227"/>
    </location>
</feature>
<comment type="caution">
    <text evidence="2">The sequence shown here is derived from an EMBL/GenBank/DDBJ whole genome shotgun (WGS) entry which is preliminary data.</text>
</comment>
<dbReference type="OMA" id="GASHERK"/>
<feature type="compositionally biased region" description="Low complexity" evidence="1">
    <location>
        <begin position="521"/>
        <end position="536"/>
    </location>
</feature>
<dbReference type="AlphaFoldDB" id="A0A226ERE9"/>
<feature type="compositionally biased region" description="Basic residues" evidence="1">
    <location>
        <begin position="175"/>
        <end position="191"/>
    </location>
</feature>
<evidence type="ECO:0000256" key="1">
    <source>
        <dbReference type="SAM" id="MobiDB-lite"/>
    </source>
</evidence>
<feature type="compositionally biased region" description="Polar residues" evidence="1">
    <location>
        <begin position="273"/>
        <end position="285"/>
    </location>
</feature>
<feature type="compositionally biased region" description="Low complexity" evidence="1">
    <location>
        <begin position="366"/>
        <end position="402"/>
    </location>
</feature>
<dbReference type="OrthoDB" id="8197488at2759"/>
<proteinExistence type="predicted"/>
<protein>
    <submittedName>
        <fullName evidence="2">Uncharacterized protein</fullName>
    </submittedName>
</protein>
<dbReference type="Pfam" id="PF15692">
    <property type="entry name" value="NKAP"/>
    <property type="match status" value="1"/>
</dbReference>
<feature type="compositionally biased region" description="Low complexity" evidence="1">
    <location>
        <begin position="235"/>
        <end position="250"/>
    </location>
</feature>
<gene>
    <name evidence="2" type="ORF">Fcan01_05279</name>
</gene>
<keyword evidence="3" id="KW-1185">Reference proteome</keyword>
<feature type="compositionally biased region" description="Low complexity" evidence="1">
    <location>
        <begin position="430"/>
        <end position="442"/>
    </location>
</feature>
<accession>A0A226ERE9</accession>
<feature type="compositionally biased region" description="Basic and acidic residues" evidence="1">
    <location>
        <begin position="57"/>
        <end position="120"/>
    </location>
</feature>
<dbReference type="EMBL" id="LNIX01000002">
    <property type="protein sequence ID" value="OXA60192.1"/>
    <property type="molecule type" value="Genomic_DNA"/>
</dbReference>
<feature type="region of interest" description="Disordered" evidence="1">
    <location>
        <begin position="601"/>
        <end position="624"/>
    </location>
</feature>
<reference evidence="2 3" key="1">
    <citation type="submission" date="2015-12" db="EMBL/GenBank/DDBJ databases">
        <title>The genome of Folsomia candida.</title>
        <authorList>
            <person name="Faddeeva A."/>
            <person name="Derks M.F."/>
            <person name="Anvar Y."/>
            <person name="Smit S."/>
            <person name="Van Straalen N."/>
            <person name="Roelofs D."/>
        </authorList>
    </citation>
    <scope>NUCLEOTIDE SEQUENCE [LARGE SCALE GENOMIC DNA]</scope>
    <source>
        <strain evidence="2 3">VU population</strain>
        <tissue evidence="2">Whole body</tissue>
    </source>
</reference>
<feature type="region of interest" description="Disordered" evidence="1">
    <location>
        <begin position="1"/>
        <end position="562"/>
    </location>
</feature>
<feature type="compositionally biased region" description="Low complexity" evidence="1">
    <location>
        <begin position="295"/>
        <end position="308"/>
    </location>
</feature>
<sequence length="794" mass="88584">MAGHVSMRSGGRRAAPARTDNWTDRNRGRGMVRNERRSTRSQSPIKSKLMALAMSSGREKDKDASGSSRKSEVDKSSRRDRHNSRDRSTQKGRLRMDELDGNKRTPKPRSPERHRPDSGTKKTVSSLDKVVKKAREERTNYWDKKIIAAEEKDPDRWGHSGFKELYHRKDGTKKAAPRKQQHSRSGSHRRGINSMSGSLRCERRQSRSRSRSRSFSRSRSPIKRVAKSRKDFKSFSRSVSPPKLKPVVSKVKQRSATNQKSNTESKRDLGRNSADQGNSTKTSGNLPRKARTNRRSSSFSSSGSSVSRSRSRSYTPAKRSTGAGRPISKLSKRVKAKVHSDSYSSSNSSSDEDVLQLHAKEKVRNSSISDSGSSSSSRSRKGVGSVLRRGSSSSTSDSLSSSESDDSDISIRAKPSQKIVTKKKPDKVPSTLSTAKKASTATRGMNDRTPKPVASTKVPPTVVSTNTLLSKTGKQINKKKPVNDATTIVKSSKSSIPEPTSNTQKLKSTEKEKNSKKGTKSPSESGETESESGSSDSDSEPRMTLSERFAKLSQMSTDKREMAKPVLSVNEIDTKMRVVKDFRNPEVLSKVFVASVGSGCAGGDAGETSSSRLKPRSRTPPAIFGESRNISRREMSDESQKHFERMYRDTPIENRPLDWSDARVRFDYYKNRGCFDERPITFDEYIKWEDWYHKYREWLEQEAYYAAQTRPSPNSGNRMPSLLKGVGGSLGRRMDQMPMAGPPLSSRSHFANPVGTLYLQGHERVGRRIDRTAGGSLVVNIRPGGFQTRNRRLQ</sequence>
<feature type="compositionally biased region" description="Polar residues" evidence="1">
    <location>
        <begin position="484"/>
        <end position="506"/>
    </location>
</feature>
<name>A0A226ERE9_FOLCA</name>